<dbReference type="EMBL" id="JAECZC010000081">
    <property type="protein sequence ID" value="MBH8566045.1"/>
    <property type="molecule type" value="Genomic_DNA"/>
</dbReference>
<proteinExistence type="predicted"/>
<gene>
    <name evidence="1" type="ORF">I8748_28440</name>
</gene>
<dbReference type="Proteomes" id="UP000632766">
    <property type="component" value="Unassembled WGS sequence"/>
</dbReference>
<comment type="caution">
    <text evidence="1">The sequence shown here is derived from an EMBL/GenBank/DDBJ whole genome shotgun (WGS) entry which is preliminary data.</text>
</comment>
<keyword evidence="2" id="KW-1185">Reference proteome</keyword>
<evidence type="ECO:0000313" key="1">
    <source>
        <dbReference type="EMBL" id="MBH8566045.1"/>
    </source>
</evidence>
<name>A0A8J7HYN3_9NOST</name>
<sequence length="44" mass="5211">MNESTAYCINRKIEDIIVSSEYFSLKKNIFMCDCQVIYTWAILL</sequence>
<reference evidence="1 2" key="1">
    <citation type="journal article" date="2021" name="Int. J. Syst. Evol. Microbiol.">
        <title>Amazonocrinis nigriterrae gen. nov., sp. nov., Atlanticothrix silvestris gen. nov., sp. nov. and Dendronalium phyllosphericum gen. nov., sp. nov., nostocacean cyanobacteria from Brazilian environments.</title>
        <authorList>
            <person name="Alvarenga D.O."/>
            <person name="Andreote A.P.D."/>
            <person name="Branco L.H.Z."/>
            <person name="Delbaje E."/>
            <person name="Cruz R.B."/>
            <person name="Varani A.M."/>
            <person name="Fiore M.F."/>
        </authorList>
    </citation>
    <scope>NUCLEOTIDE SEQUENCE [LARGE SCALE GENOMIC DNA]</scope>
    <source>
        <strain evidence="1 2">CENA67</strain>
    </source>
</reference>
<accession>A0A8J7HYN3</accession>
<dbReference type="AlphaFoldDB" id="A0A8J7HYN3"/>
<organism evidence="1 2">
    <name type="scientific">Amazonocrinis nigriterrae CENA67</name>
    <dbReference type="NCBI Taxonomy" id="2794033"/>
    <lineage>
        <taxon>Bacteria</taxon>
        <taxon>Bacillati</taxon>
        <taxon>Cyanobacteriota</taxon>
        <taxon>Cyanophyceae</taxon>
        <taxon>Nostocales</taxon>
        <taxon>Nostocaceae</taxon>
        <taxon>Amazonocrinis</taxon>
        <taxon>Amazonocrinis nigriterrae</taxon>
    </lineage>
</organism>
<evidence type="ECO:0000313" key="2">
    <source>
        <dbReference type="Proteomes" id="UP000632766"/>
    </source>
</evidence>
<protein>
    <submittedName>
        <fullName evidence="1">Uncharacterized protein</fullName>
    </submittedName>
</protein>